<sequence>MKELVINLLKQRGVKLKAIAEIVYELQVPYNPNLTLEDCIINVERVFEKREVQHTILTGLALDKMAEDDKLEEPLATIIKTDEPLYGIDESLAMTIANIYGTIGVTSFGYLDKEKTGIIKKLDNSQGRVDTFLDDIVAGIASAASARLAHQLKQEEQEQAEIS</sequence>
<protein>
    <submittedName>
        <fullName evidence="2">Phosphatidylglycerophosphatase A</fullName>
    </submittedName>
</protein>
<feature type="domain" description="YutG/PgpA" evidence="1">
    <location>
        <begin position="18"/>
        <end position="149"/>
    </location>
</feature>
<proteinExistence type="predicted"/>
<dbReference type="InterPro" id="IPR026038">
    <property type="entry name" value="Put_PGPase"/>
</dbReference>
<dbReference type="Gene3D" id="1.10.3760.10">
    <property type="entry name" value="PgpA-like"/>
    <property type="match status" value="1"/>
</dbReference>
<dbReference type="PIRSF" id="PIRSF019587">
    <property type="entry name" value="PGPase"/>
    <property type="match status" value="1"/>
</dbReference>
<dbReference type="InterPro" id="IPR036681">
    <property type="entry name" value="PgpA-like_sf"/>
</dbReference>
<dbReference type="AlphaFoldDB" id="D9QS86"/>
<dbReference type="EMBL" id="CP002105">
    <property type="protein sequence ID" value="ADL13377.1"/>
    <property type="molecule type" value="Genomic_DNA"/>
</dbReference>
<organism evidence="2 3">
    <name type="scientific">Acetohalobium arabaticum (strain ATCC 49924 / DSM 5501 / Z-7288)</name>
    <dbReference type="NCBI Taxonomy" id="574087"/>
    <lineage>
        <taxon>Bacteria</taxon>
        <taxon>Bacillati</taxon>
        <taxon>Bacillota</taxon>
        <taxon>Clostridia</taxon>
        <taxon>Halanaerobiales</taxon>
        <taxon>Halobacteroidaceae</taxon>
        <taxon>Acetohalobium</taxon>
    </lineage>
</organism>
<dbReference type="InterPro" id="IPR007686">
    <property type="entry name" value="YutG/PgpA"/>
</dbReference>
<dbReference type="SUPFAM" id="SSF101307">
    <property type="entry name" value="YutG-like"/>
    <property type="match status" value="1"/>
</dbReference>
<name>D9QS86_ACEAZ</name>
<dbReference type="Proteomes" id="UP000001661">
    <property type="component" value="Chromosome"/>
</dbReference>
<dbReference type="HOGENOM" id="CLU_110655_0_0_9"/>
<dbReference type="CDD" id="cd06971">
    <property type="entry name" value="PgpA"/>
    <property type="match status" value="1"/>
</dbReference>
<evidence type="ECO:0000259" key="1">
    <source>
        <dbReference type="Pfam" id="PF04608"/>
    </source>
</evidence>
<dbReference type="GO" id="GO:0008962">
    <property type="term" value="F:phosphatidylglycerophosphatase activity"/>
    <property type="evidence" value="ECO:0007669"/>
    <property type="project" value="InterPro"/>
</dbReference>
<dbReference type="eggNOG" id="COG1267">
    <property type="taxonomic scope" value="Bacteria"/>
</dbReference>
<dbReference type="KEGG" id="aar:Acear_1874"/>
<evidence type="ECO:0000313" key="3">
    <source>
        <dbReference type="Proteomes" id="UP000001661"/>
    </source>
</evidence>
<dbReference type="Pfam" id="PF04608">
    <property type="entry name" value="PgpA"/>
    <property type="match status" value="1"/>
</dbReference>
<keyword evidence="3" id="KW-1185">Reference proteome</keyword>
<dbReference type="OrthoDB" id="9793244at2"/>
<accession>D9QS86</accession>
<gene>
    <name evidence="2" type="ordered locus">Acear_1874</name>
</gene>
<evidence type="ECO:0000313" key="2">
    <source>
        <dbReference type="EMBL" id="ADL13377.1"/>
    </source>
</evidence>
<reference evidence="2 3" key="1">
    <citation type="journal article" date="2010" name="Stand. Genomic Sci.">
        <title>Complete genome sequence of Acetohalobium arabaticum type strain (Z-7288).</title>
        <authorList>
            <person name="Sikorski J."/>
            <person name="Lapidus A."/>
            <person name="Chertkov O."/>
            <person name="Lucas S."/>
            <person name="Copeland A."/>
            <person name="Glavina Del Rio T."/>
            <person name="Nolan M."/>
            <person name="Tice H."/>
            <person name="Cheng J.F."/>
            <person name="Han C."/>
            <person name="Brambilla E."/>
            <person name="Pitluck S."/>
            <person name="Liolios K."/>
            <person name="Ivanova N."/>
            <person name="Mavromatis K."/>
            <person name="Mikhailova N."/>
            <person name="Pati A."/>
            <person name="Bruce D."/>
            <person name="Detter C."/>
            <person name="Tapia R."/>
            <person name="Goodwin L."/>
            <person name="Chen A."/>
            <person name="Palaniappan K."/>
            <person name="Land M."/>
            <person name="Hauser L."/>
            <person name="Chang Y.J."/>
            <person name="Jeffries C.D."/>
            <person name="Rohde M."/>
            <person name="Goker M."/>
            <person name="Spring S."/>
            <person name="Woyke T."/>
            <person name="Bristow J."/>
            <person name="Eisen J.A."/>
            <person name="Markowitz V."/>
            <person name="Hugenholtz P."/>
            <person name="Kyrpides N.C."/>
            <person name="Klenk H.P."/>
        </authorList>
    </citation>
    <scope>NUCLEOTIDE SEQUENCE [LARGE SCALE GENOMIC DNA]</scope>
    <source>
        <strain evidence="3">ATCC 49924 / DSM 5501 / Z-7288</strain>
    </source>
</reference>
<dbReference type="STRING" id="574087.Acear_1874"/>
<dbReference type="RefSeq" id="WP_013278822.1">
    <property type="nucleotide sequence ID" value="NC_014378.1"/>
</dbReference>
<dbReference type="GO" id="GO:0006629">
    <property type="term" value="P:lipid metabolic process"/>
    <property type="evidence" value="ECO:0007669"/>
    <property type="project" value="InterPro"/>
</dbReference>